<dbReference type="Gene3D" id="3.30.420.40">
    <property type="match status" value="2"/>
</dbReference>
<dbReference type="GO" id="GO:0005524">
    <property type="term" value="F:ATP binding"/>
    <property type="evidence" value="ECO:0007669"/>
    <property type="project" value="UniProtKB-KW"/>
</dbReference>
<proteinExistence type="inferred from homology"/>
<dbReference type="InterPro" id="IPR029048">
    <property type="entry name" value="HSP70_C_sf"/>
</dbReference>
<dbReference type="PROSITE" id="PS01036">
    <property type="entry name" value="HSP70_3"/>
    <property type="match status" value="1"/>
</dbReference>
<name>Q0WY89_BABCA</name>
<dbReference type="PROSITE" id="PS00297">
    <property type="entry name" value="HSP70_1"/>
    <property type="match status" value="1"/>
</dbReference>
<keyword evidence="8" id="KW-0346">Stress response</keyword>
<dbReference type="EMBL" id="AB248735">
    <property type="protein sequence ID" value="BAF02612.1"/>
    <property type="molecule type" value="Genomic_DNA"/>
</dbReference>
<gene>
    <name evidence="8" type="primary">hsp70</name>
</gene>
<dbReference type="SUPFAM" id="SSF53067">
    <property type="entry name" value="Actin-like ATPase domain"/>
    <property type="match status" value="2"/>
</dbReference>
<evidence type="ECO:0000256" key="5">
    <source>
        <dbReference type="RuleBase" id="RU003322"/>
    </source>
</evidence>
<dbReference type="PROSITE" id="PS00329">
    <property type="entry name" value="HSP70_2"/>
    <property type="match status" value="1"/>
</dbReference>
<dbReference type="EMBL" id="AB248734">
    <property type="protein sequence ID" value="BAF02611.1"/>
    <property type="molecule type" value="Genomic_DNA"/>
</dbReference>
<evidence type="ECO:0000256" key="3">
    <source>
        <dbReference type="ARBA" id="ARBA00080608"/>
    </source>
</evidence>
<dbReference type="Gene3D" id="2.60.34.10">
    <property type="entry name" value="Substrate Binding Domain Of DNAk, Chain A, domain 1"/>
    <property type="match status" value="1"/>
</dbReference>
<accession>Q0WY89</accession>
<dbReference type="CDD" id="cd10233">
    <property type="entry name" value="ASKHA_NBD_HSP70_HSPA1"/>
    <property type="match status" value="1"/>
</dbReference>
<comment type="similarity">
    <text evidence="5">Belongs to the heat shock protein 70 family.</text>
</comment>
<dbReference type="Gene3D" id="3.90.640.10">
    <property type="entry name" value="Actin, Chain A, domain 4"/>
    <property type="match status" value="1"/>
</dbReference>
<dbReference type="InterPro" id="IPR043129">
    <property type="entry name" value="ATPase_NBD"/>
</dbReference>
<dbReference type="Gene3D" id="1.20.1270.10">
    <property type="match status" value="1"/>
</dbReference>
<dbReference type="AlphaFoldDB" id="Q0WY89"/>
<evidence type="ECO:0000256" key="2">
    <source>
        <dbReference type="ARBA" id="ARBA00022840"/>
    </source>
</evidence>
<protein>
    <recommendedName>
        <fullName evidence="4">70 kDa heat shock protein</fullName>
    </recommendedName>
    <alternativeName>
        <fullName evidence="3">HSP 70.1</fullName>
    </alternativeName>
</protein>
<evidence type="ECO:0000256" key="4">
    <source>
        <dbReference type="ARBA" id="ARBA00082995"/>
    </source>
</evidence>
<evidence type="ECO:0000256" key="6">
    <source>
        <dbReference type="SAM" id="MobiDB-lite"/>
    </source>
</evidence>
<evidence type="ECO:0000313" key="7">
    <source>
        <dbReference type="EMBL" id="BAF02611.1"/>
    </source>
</evidence>
<feature type="region of interest" description="Disordered" evidence="6">
    <location>
        <begin position="619"/>
        <end position="647"/>
    </location>
</feature>
<dbReference type="FunFam" id="3.90.640.10:FF:000002">
    <property type="entry name" value="Heat shock 70 kDa"/>
    <property type="match status" value="1"/>
</dbReference>
<dbReference type="PRINTS" id="PR00301">
    <property type="entry name" value="HEATSHOCK70"/>
</dbReference>
<dbReference type="NCBIfam" id="NF001413">
    <property type="entry name" value="PRK00290.1"/>
    <property type="match status" value="1"/>
</dbReference>
<dbReference type="InterPro" id="IPR029047">
    <property type="entry name" value="HSP70_peptide-bd_sf"/>
</dbReference>
<evidence type="ECO:0000313" key="8">
    <source>
        <dbReference type="EMBL" id="BAF02612.1"/>
    </source>
</evidence>
<keyword evidence="1 5" id="KW-0547">Nucleotide-binding</keyword>
<dbReference type="GO" id="GO:0140662">
    <property type="term" value="F:ATP-dependent protein folding chaperone"/>
    <property type="evidence" value="ECO:0007669"/>
    <property type="project" value="InterPro"/>
</dbReference>
<organism evidence="8">
    <name type="scientific">Babesia canis canis</name>
    <dbReference type="NCBI Taxonomy" id="167443"/>
    <lineage>
        <taxon>Eukaryota</taxon>
        <taxon>Sar</taxon>
        <taxon>Alveolata</taxon>
        <taxon>Apicomplexa</taxon>
        <taxon>Aconoidasida</taxon>
        <taxon>Piroplasmida</taxon>
        <taxon>Babesiidae</taxon>
        <taxon>Babesia</taxon>
    </lineage>
</organism>
<feature type="compositionally biased region" description="Gly residues" evidence="6">
    <location>
        <begin position="621"/>
        <end position="633"/>
    </location>
</feature>
<sequence length="647" mass="70746">MAGPAIGIDLGTTYSCVGVYKDNNVEIIPNDQGNRTTPSYVAFTDTERLIGDAAKNQEARNPENTIFDAKRLIGRRFDEPTVQEDMKHWPFKVINGVGGKPTIEVTFQGQKKTFHPEEISSMVLIKMKEIAELYLGKTVKDAVITVPAYFNDSQRQATKDAGTIAGLNVMRIINEPTAAAIAYGLDKKGSTEKNVLIFDLGGGTFDVSILTIEDGIFEVKATAGDTHLGGEDFDNLLVEHCVRDFMRINNGKNLATNKRALRRLRTHCERAKRVLSSSTQATIELDSLFEGIDYNTTISRARFEEMCGEKFRNTLIPVEKALESSGLDKRKIHEVVLVGGSTRIPKIQQLIKDFFNGKEPSRSINPDEAVAYGAAVQAAILSGDQSGKIQELLLLDVAPLSLGLETAGGVMTVLIKRNTTIPTKKTQVFTTNENNQEGVFIQVFEGERAMTKDNNLLGKFHLTGIAPAPRGVPQIEVTFDIDANGILNVTAMDKSTGKSQQVTITNDKGRLSTADIERMVAEAEKFKEEDETRRQCVEAKHQLENYCYSMKSTLGEEKVKEKLDASEVNQAMSVIEDAIKWLETNQTATKEEFEFKLKEVEKVCQPLATKMYQAAGASGMPTGGPGGFGGAAPGAGASNGPTVEEVD</sequence>
<dbReference type="SUPFAM" id="SSF100920">
    <property type="entry name" value="Heat shock protein 70kD (HSP70), peptide-binding domain"/>
    <property type="match status" value="1"/>
</dbReference>
<dbReference type="Gene3D" id="3.30.30.30">
    <property type="match status" value="1"/>
</dbReference>
<dbReference type="InterPro" id="IPR018181">
    <property type="entry name" value="Heat_shock_70_CS"/>
</dbReference>
<keyword evidence="2 5" id="KW-0067">ATP-binding</keyword>
<dbReference type="FunFam" id="3.30.30.30:FF:000001">
    <property type="entry name" value="heat shock 70 kDa protein-like"/>
    <property type="match status" value="1"/>
</dbReference>
<reference evidence="8" key="1">
    <citation type="journal article" date="2007" name="Vet. Parasitol.">
        <title>Comparison and phylogenetic analysis of the heat shock protein 70 gene of Babesia parasites from dogs.</title>
        <authorList>
            <person name="Yamasaki M."/>
            <person name="Inokuma H."/>
            <person name="Sugimoto C."/>
            <person name="Shaw S.E."/>
            <person name="Aktas M."/>
            <person name="Yabsley M.J."/>
            <person name="Yamato O."/>
            <person name="Maede Y."/>
        </authorList>
    </citation>
    <scope>NUCLEOTIDE SEQUENCE</scope>
    <source>
        <strain evidence="7">Bcc295</strain>
        <strain evidence="8">Bcc450</strain>
    </source>
</reference>
<dbReference type="FunFam" id="3.30.420.40:FF:000026">
    <property type="entry name" value="Heat shock protein 70"/>
    <property type="match status" value="1"/>
</dbReference>
<dbReference type="SUPFAM" id="SSF100934">
    <property type="entry name" value="Heat shock protein 70kD (HSP70), C-terminal subdomain"/>
    <property type="match status" value="1"/>
</dbReference>
<dbReference type="PANTHER" id="PTHR19375">
    <property type="entry name" value="HEAT SHOCK PROTEIN 70KDA"/>
    <property type="match status" value="1"/>
</dbReference>
<dbReference type="InterPro" id="IPR013126">
    <property type="entry name" value="Hsp_70_fam"/>
</dbReference>
<dbReference type="Pfam" id="PF00012">
    <property type="entry name" value="HSP70"/>
    <property type="match status" value="1"/>
</dbReference>
<evidence type="ECO:0000256" key="1">
    <source>
        <dbReference type="ARBA" id="ARBA00022741"/>
    </source>
</evidence>
<dbReference type="FunFam" id="3.30.420.40:FF:000172">
    <property type="entry name" value="Heat shock 70 kDa protein"/>
    <property type="match status" value="1"/>
</dbReference>
<dbReference type="FunFam" id="2.60.34.10:FF:000002">
    <property type="entry name" value="Heat shock 70 kDa"/>
    <property type="match status" value="1"/>
</dbReference>